<dbReference type="InterPro" id="IPR012340">
    <property type="entry name" value="NA-bd_OB-fold"/>
</dbReference>
<evidence type="ECO:0000259" key="1">
    <source>
        <dbReference type="Pfam" id="PF01176"/>
    </source>
</evidence>
<keyword evidence="4" id="KW-1185">Reference proteome</keyword>
<comment type="caution">
    <text evidence="2">The sequence shown here is derived from an EMBL/GenBank/DDBJ whole genome shotgun (WGS) entry which is preliminary data.</text>
</comment>
<dbReference type="GO" id="GO:0003723">
    <property type="term" value="F:RNA binding"/>
    <property type="evidence" value="ECO:0007669"/>
    <property type="project" value="InterPro"/>
</dbReference>
<sequence>MFNGISSNFHSFQNMPAATKKKYVVNEAFEKYILPDEKSYVVKIVAPRDNNLHEAITPDGTTFLISMPTKFRNTIYTKRGIHKFIHKNLKHHIFY</sequence>
<dbReference type="GO" id="GO:0005634">
    <property type="term" value="C:nucleus"/>
    <property type="evidence" value="ECO:0007669"/>
    <property type="project" value="TreeGrafter"/>
</dbReference>
<dbReference type="Pfam" id="PF01176">
    <property type="entry name" value="eIF-1a"/>
    <property type="match status" value="1"/>
</dbReference>
<evidence type="ECO:0000313" key="4">
    <source>
        <dbReference type="Proteomes" id="UP000663829"/>
    </source>
</evidence>
<dbReference type="InterPro" id="IPR039294">
    <property type="entry name" value="EIF1AD"/>
</dbReference>
<dbReference type="GO" id="GO:0003743">
    <property type="term" value="F:translation initiation factor activity"/>
    <property type="evidence" value="ECO:0007669"/>
    <property type="project" value="InterPro"/>
</dbReference>
<dbReference type="InterPro" id="IPR006196">
    <property type="entry name" value="RNA-binding_domain_S1_IF1"/>
</dbReference>
<name>A0A815ACL9_9BILA</name>
<reference evidence="2" key="1">
    <citation type="submission" date="2021-02" db="EMBL/GenBank/DDBJ databases">
        <authorList>
            <person name="Nowell W R."/>
        </authorList>
    </citation>
    <scope>NUCLEOTIDE SEQUENCE</scope>
</reference>
<evidence type="ECO:0000313" key="2">
    <source>
        <dbReference type="EMBL" id="CAF1257587.1"/>
    </source>
</evidence>
<dbReference type="PANTHER" id="PTHR21641:SF0">
    <property type="entry name" value="RNA-BINDING PROTEIN EIF1AD-RELATED"/>
    <property type="match status" value="1"/>
</dbReference>
<dbReference type="Gene3D" id="2.40.50.140">
    <property type="entry name" value="Nucleic acid-binding proteins"/>
    <property type="match status" value="1"/>
</dbReference>
<protein>
    <recommendedName>
        <fullName evidence="1">S1-like domain-containing protein</fullName>
    </recommendedName>
</protein>
<dbReference type="OrthoDB" id="1738325at2759"/>
<dbReference type="Proteomes" id="UP000681722">
    <property type="component" value="Unassembled WGS sequence"/>
</dbReference>
<dbReference type="EMBL" id="CAJOBC010017249">
    <property type="protein sequence ID" value="CAF4032009.1"/>
    <property type="molecule type" value="Genomic_DNA"/>
</dbReference>
<dbReference type="AlphaFoldDB" id="A0A815ACL9"/>
<evidence type="ECO:0000313" key="3">
    <source>
        <dbReference type="EMBL" id="CAF4032009.1"/>
    </source>
</evidence>
<accession>A0A815ACL9</accession>
<feature type="domain" description="S1-like" evidence="1">
    <location>
        <begin position="41"/>
        <end position="80"/>
    </location>
</feature>
<dbReference type="SUPFAM" id="SSF50249">
    <property type="entry name" value="Nucleic acid-binding proteins"/>
    <property type="match status" value="1"/>
</dbReference>
<dbReference type="Proteomes" id="UP000663829">
    <property type="component" value="Unassembled WGS sequence"/>
</dbReference>
<dbReference type="PANTHER" id="PTHR21641">
    <property type="entry name" value="TRANSLATION INITIATION FACTOR-RELATED"/>
    <property type="match status" value="1"/>
</dbReference>
<proteinExistence type="predicted"/>
<dbReference type="EMBL" id="CAJNOQ010010654">
    <property type="protein sequence ID" value="CAF1257587.1"/>
    <property type="molecule type" value="Genomic_DNA"/>
</dbReference>
<gene>
    <name evidence="2" type="ORF">GPM918_LOCUS26442</name>
    <name evidence="3" type="ORF">SRO942_LOCUS26595</name>
</gene>
<organism evidence="2 4">
    <name type="scientific">Didymodactylos carnosus</name>
    <dbReference type="NCBI Taxonomy" id="1234261"/>
    <lineage>
        <taxon>Eukaryota</taxon>
        <taxon>Metazoa</taxon>
        <taxon>Spiralia</taxon>
        <taxon>Gnathifera</taxon>
        <taxon>Rotifera</taxon>
        <taxon>Eurotatoria</taxon>
        <taxon>Bdelloidea</taxon>
        <taxon>Philodinida</taxon>
        <taxon>Philodinidae</taxon>
        <taxon>Didymodactylos</taxon>
    </lineage>
</organism>